<evidence type="ECO:0000256" key="2">
    <source>
        <dbReference type="ARBA" id="ARBA00004245"/>
    </source>
</evidence>
<keyword evidence="9" id="KW-0653">Protein transport</keyword>
<evidence type="ECO:0000256" key="12">
    <source>
        <dbReference type="ARBA" id="ARBA00023212"/>
    </source>
</evidence>
<feature type="compositionally biased region" description="Basic and acidic residues" evidence="14">
    <location>
        <begin position="146"/>
        <end position="163"/>
    </location>
</feature>
<name>A0A9W7X001_TRIRA</name>
<keyword evidence="11" id="KW-0009">Actin-binding</keyword>
<dbReference type="GO" id="GO:0030041">
    <property type="term" value="P:actin filament polymerization"/>
    <property type="evidence" value="ECO:0007669"/>
    <property type="project" value="TreeGrafter"/>
</dbReference>
<reference evidence="16" key="1">
    <citation type="submission" date="2021-02" db="EMBL/GenBank/DDBJ databases">
        <title>Comparative genomics reveals that relaxation of natural selection precedes convergent phenotypic evolution of cavefish.</title>
        <authorList>
            <person name="Peng Z."/>
        </authorList>
    </citation>
    <scope>NUCLEOTIDE SEQUENCE</scope>
    <source>
        <tissue evidence="16">Muscle</tissue>
    </source>
</reference>
<keyword evidence="13" id="KW-0968">Cytoplasmic vesicle</keyword>
<evidence type="ECO:0000256" key="11">
    <source>
        <dbReference type="ARBA" id="ARBA00023203"/>
    </source>
</evidence>
<evidence type="ECO:0000313" key="16">
    <source>
        <dbReference type="EMBL" id="KAI7811612.1"/>
    </source>
</evidence>
<dbReference type="GO" id="GO:0003779">
    <property type="term" value="F:actin binding"/>
    <property type="evidence" value="ECO:0007669"/>
    <property type="project" value="UniProtKB-KW"/>
</dbReference>
<evidence type="ECO:0000313" key="17">
    <source>
        <dbReference type="Proteomes" id="UP001059041"/>
    </source>
</evidence>
<dbReference type="GO" id="GO:0045010">
    <property type="term" value="P:actin nucleation"/>
    <property type="evidence" value="ECO:0007669"/>
    <property type="project" value="InterPro"/>
</dbReference>
<dbReference type="SMART" id="SM00750">
    <property type="entry name" value="KIND"/>
    <property type="match status" value="1"/>
</dbReference>
<dbReference type="AlphaFoldDB" id="A0A9W7X001"/>
<evidence type="ECO:0000256" key="14">
    <source>
        <dbReference type="SAM" id="MobiDB-lite"/>
    </source>
</evidence>
<evidence type="ECO:0000256" key="7">
    <source>
        <dbReference type="ARBA" id="ARBA00022490"/>
    </source>
</evidence>
<dbReference type="GO" id="GO:0051295">
    <property type="term" value="P:establishment of meiotic spindle localization"/>
    <property type="evidence" value="ECO:0007669"/>
    <property type="project" value="TreeGrafter"/>
</dbReference>
<dbReference type="GO" id="GO:0051639">
    <property type="term" value="P:actin filament network formation"/>
    <property type="evidence" value="ECO:0007669"/>
    <property type="project" value="TreeGrafter"/>
</dbReference>
<comment type="caution">
    <text evidence="16">The sequence shown here is derived from an EMBL/GenBank/DDBJ whole genome shotgun (WGS) entry which is preliminary data.</text>
</comment>
<dbReference type="Gene3D" id="1.10.510.10">
    <property type="entry name" value="Transferase(Phosphotransferase) domain 1"/>
    <property type="match status" value="1"/>
</dbReference>
<keyword evidence="7" id="KW-0963">Cytoplasm</keyword>
<evidence type="ECO:0000256" key="10">
    <source>
        <dbReference type="ARBA" id="ARBA00023136"/>
    </source>
</evidence>
<feature type="region of interest" description="Disordered" evidence="14">
    <location>
        <begin position="146"/>
        <end position="173"/>
    </location>
</feature>
<evidence type="ECO:0000256" key="8">
    <source>
        <dbReference type="ARBA" id="ARBA00022737"/>
    </source>
</evidence>
<dbReference type="GO" id="GO:0048193">
    <property type="term" value="P:Golgi vesicle transport"/>
    <property type="evidence" value="ECO:0007669"/>
    <property type="project" value="TreeGrafter"/>
</dbReference>
<dbReference type="GO" id="GO:0005938">
    <property type="term" value="C:cell cortex"/>
    <property type="evidence" value="ECO:0007669"/>
    <property type="project" value="TreeGrafter"/>
</dbReference>
<gene>
    <name evidence="16" type="ORF">IRJ41_005227</name>
</gene>
<keyword evidence="6" id="KW-1003">Cell membrane</keyword>
<dbReference type="GO" id="GO:0040038">
    <property type="term" value="P:polar body extrusion after meiotic divisions"/>
    <property type="evidence" value="ECO:0007669"/>
    <property type="project" value="TreeGrafter"/>
</dbReference>
<proteinExistence type="inferred from homology"/>
<evidence type="ECO:0000256" key="9">
    <source>
        <dbReference type="ARBA" id="ARBA00022927"/>
    </source>
</evidence>
<dbReference type="GO" id="GO:0030659">
    <property type="term" value="C:cytoplasmic vesicle membrane"/>
    <property type="evidence" value="ECO:0007669"/>
    <property type="project" value="UniProtKB-SubCell"/>
</dbReference>
<comment type="subcellular location">
    <subcellularLocation>
        <location evidence="3">Cell membrane</location>
        <topology evidence="3">Peripheral membrane protein</topology>
        <orientation evidence="3">Cytoplasmic side</orientation>
    </subcellularLocation>
    <subcellularLocation>
        <location evidence="2">Cytoplasm</location>
        <location evidence="2">Cytoskeleton</location>
    </subcellularLocation>
    <subcellularLocation>
        <location evidence="1">Cytoplasmic vesicle membrane</location>
        <topology evidence="1">Peripheral membrane protein</topology>
        <orientation evidence="1">Cytoplasmic side</orientation>
    </subcellularLocation>
</comment>
<dbReference type="GO" id="GO:0005856">
    <property type="term" value="C:cytoskeleton"/>
    <property type="evidence" value="ECO:0007669"/>
    <property type="project" value="UniProtKB-SubCell"/>
</dbReference>
<evidence type="ECO:0000256" key="5">
    <source>
        <dbReference type="ARBA" id="ARBA00022448"/>
    </source>
</evidence>
<dbReference type="InterPro" id="IPR029901">
    <property type="entry name" value="Spire"/>
</dbReference>
<evidence type="ECO:0000256" key="13">
    <source>
        <dbReference type="ARBA" id="ARBA00023329"/>
    </source>
</evidence>
<accession>A0A9W7X001</accession>
<dbReference type="PROSITE" id="PS51377">
    <property type="entry name" value="KIND"/>
    <property type="match status" value="1"/>
</dbReference>
<evidence type="ECO:0000256" key="3">
    <source>
        <dbReference type="ARBA" id="ARBA00004413"/>
    </source>
</evidence>
<dbReference type="EMBL" id="JAFHDT010000003">
    <property type="protein sequence ID" value="KAI7811612.1"/>
    <property type="molecule type" value="Genomic_DNA"/>
</dbReference>
<dbReference type="PANTHER" id="PTHR21345:SF5">
    <property type="entry name" value="PROTEIN SPIRE HOMOLOG 2"/>
    <property type="match status" value="1"/>
</dbReference>
<feature type="domain" description="KIND" evidence="15">
    <location>
        <begin position="25"/>
        <end position="216"/>
    </location>
</feature>
<dbReference type="Pfam" id="PF16474">
    <property type="entry name" value="KIND"/>
    <property type="match status" value="1"/>
</dbReference>
<keyword evidence="10" id="KW-0472">Membrane</keyword>
<keyword evidence="5" id="KW-0813">Transport</keyword>
<dbReference type="GO" id="GO:0036089">
    <property type="term" value="P:cleavage furrow formation"/>
    <property type="evidence" value="ECO:0007669"/>
    <property type="project" value="TreeGrafter"/>
</dbReference>
<sequence>MARSANRNGEDGDSGDSERGEMRELSLVEVLKCYEQPINEEQAWAVCYQCCRELKPPRPNTVVQFLIPDLSAIILHRDGTITAHLKRTDDSDANPVSVSENKLVQSIGVAIYHALDWGLDDSEERELSPQLENLIEFMVGNKDSSEAKHCASNSAKDEGYSGHEEEDEEEEEGMVHGIHTVHQVMMLCASRLANSVLAPEHYQAVCRALFLETLELQTFLSKIQDAKEVLNNGLCKDTGALNDPRYSWIVEEISDLNQAGVSEEIQNGENSQSVIGDGNKALGSLSNLVANIPTLVGIPRDSVNPSVSASVRTTNVTFAQVHAEANGQNRERPPQTEQPRHDIAIRSEDIVNDNDVWDDNLVEAWEAADFTQADPAVLAANQEVYRLESGTSHTSTPEEDVLRNDGATRRCADTWLRLAQN</sequence>
<dbReference type="GO" id="GO:0005886">
    <property type="term" value="C:plasma membrane"/>
    <property type="evidence" value="ECO:0007669"/>
    <property type="project" value="UniProtKB-SubCell"/>
</dbReference>
<keyword evidence="12" id="KW-0206">Cytoskeleton</keyword>
<evidence type="ECO:0000256" key="6">
    <source>
        <dbReference type="ARBA" id="ARBA00022475"/>
    </source>
</evidence>
<keyword evidence="17" id="KW-1185">Reference proteome</keyword>
<feature type="region of interest" description="Disordered" evidence="14">
    <location>
        <begin position="1"/>
        <end position="21"/>
    </location>
</feature>
<comment type="similarity">
    <text evidence="4">Belongs to the spire family.</text>
</comment>
<dbReference type="PANTHER" id="PTHR21345">
    <property type="entry name" value="SPIRE"/>
    <property type="match status" value="1"/>
</dbReference>
<evidence type="ECO:0000259" key="15">
    <source>
        <dbReference type="PROSITE" id="PS51377"/>
    </source>
</evidence>
<dbReference type="GO" id="GO:0008017">
    <property type="term" value="F:microtubule binding"/>
    <property type="evidence" value="ECO:0007669"/>
    <property type="project" value="TreeGrafter"/>
</dbReference>
<evidence type="ECO:0000256" key="4">
    <source>
        <dbReference type="ARBA" id="ARBA00010956"/>
    </source>
</evidence>
<protein>
    <recommendedName>
        <fullName evidence="15">KIND domain-containing protein</fullName>
    </recommendedName>
</protein>
<dbReference type="GO" id="GO:0015031">
    <property type="term" value="P:protein transport"/>
    <property type="evidence" value="ECO:0007669"/>
    <property type="project" value="UniProtKB-KW"/>
</dbReference>
<keyword evidence="8" id="KW-0677">Repeat</keyword>
<dbReference type="Proteomes" id="UP001059041">
    <property type="component" value="Linkage Group LG3"/>
</dbReference>
<dbReference type="InterPro" id="IPR011019">
    <property type="entry name" value="KIND_dom"/>
</dbReference>
<organism evidence="16 17">
    <name type="scientific">Triplophysa rosa</name>
    <name type="common">Cave loach</name>
    <dbReference type="NCBI Taxonomy" id="992332"/>
    <lineage>
        <taxon>Eukaryota</taxon>
        <taxon>Metazoa</taxon>
        <taxon>Chordata</taxon>
        <taxon>Craniata</taxon>
        <taxon>Vertebrata</taxon>
        <taxon>Euteleostomi</taxon>
        <taxon>Actinopterygii</taxon>
        <taxon>Neopterygii</taxon>
        <taxon>Teleostei</taxon>
        <taxon>Ostariophysi</taxon>
        <taxon>Cypriniformes</taxon>
        <taxon>Nemacheilidae</taxon>
        <taxon>Triplophysa</taxon>
    </lineage>
</organism>
<evidence type="ECO:0000256" key="1">
    <source>
        <dbReference type="ARBA" id="ARBA00004180"/>
    </source>
</evidence>